<feature type="compositionally biased region" description="Basic and acidic residues" evidence="1">
    <location>
        <begin position="185"/>
        <end position="197"/>
    </location>
</feature>
<accession>B3QXZ4</accession>
<feature type="region of interest" description="Disordered" evidence="1">
    <location>
        <begin position="149"/>
        <end position="220"/>
    </location>
</feature>
<feature type="transmembrane region" description="Helical" evidence="2">
    <location>
        <begin position="68"/>
        <end position="100"/>
    </location>
</feature>
<dbReference type="AlphaFoldDB" id="B3QXZ4"/>
<protein>
    <submittedName>
        <fullName evidence="3">Uncharacterized protein</fullName>
    </submittedName>
</protein>
<evidence type="ECO:0000256" key="1">
    <source>
        <dbReference type="SAM" id="MobiDB-lite"/>
    </source>
</evidence>
<feature type="transmembrane region" description="Helical" evidence="2">
    <location>
        <begin position="12"/>
        <end position="34"/>
    </location>
</feature>
<evidence type="ECO:0000313" key="3">
    <source>
        <dbReference type="EMBL" id="ACF13522.1"/>
    </source>
</evidence>
<dbReference type="KEGG" id="cts:Ctha_1058"/>
<reference evidence="3 4" key="1">
    <citation type="submission" date="2008-06" db="EMBL/GenBank/DDBJ databases">
        <title>Complete sequence of Chloroherpeton thalassium ATCC 35110.</title>
        <authorList>
            <consortium name="US DOE Joint Genome Institute"/>
            <person name="Lucas S."/>
            <person name="Copeland A."/>
            <person name="Lapidus A."/>
            <person name="Glavina del Rio T."/>
            <person name="Dalin E."/>
            <person name="Tice H."/>
            <person name="Bruce D."/>
            <person name="Goodwin L."/>
            <person name="Pitluck S."/>
            <person name="Schmutz J."/>
            <person name="Larimer F."/>
            <person name="Land M."/>
            <person name="Hauser L."/>
            <person name="Kyrpides N."/>
            <person name="Mikhailova N."/>
            <person name="Liu Z."/>
            <person name="Li T."/>
            <person name="Zhao F."/>
            <person name="Overmann J."/>
            <person name="Bryant D.A."/>
            <person name="Richardson P."/>
        </authorList>
    </citation>
    <scope>NUCLEOTIDE SEQUENCE [LARGE SCALE GENOMIC DNA]</scope>
    <source>
        <strain evidence="4">ATCC 35110 / GB-78</strain>
    </source>
</reference>
<keyword evidence="2" id="KW-0472">Membrane</keyword>
<keyword evidence="2" id="KW-0812">Transmembrane</keyword>
<dbReference type="RefSeq" id="WP_012499606.1">
    <property type="nucleotide sequence ID" value="NC_011026.1"/>
</dbReference>
<organism evidence="3 4">
    <name type="scientific">Chloroherpeton thalassium (strain ATCC 35110 / GB-78)</name>
    <dbReference type="NCBI Taxonomy" id="517418"/>
    <lineage>
        <taxon>Bacteria</taxon>
        <taxon>Pseudomonadati</taxon>
        <taxon>Chlorobiota</taxon>
        <taxon>Chlorobiia</taxon>
        <taxon>Chlorobiales</taxon>
        <taxon>Chloroherpetonaceae</taxon>
        <taxon>Chloroherpeton</taxon>
    </lineage>
</organism>
<evidence type="ECO:0000313" key="4">
    <source>
        <dbReference type="Proteomes" id="UP000001208"/>
    </source>
</evidence>
<keyword evidence="4" id="KW-1185">Reference proteome</keyword>
<dbReference type="STRING" id="517418.Ctha_1058"/>
<dbReference type="EMBL" id="CP001100">
    <property type="protein sequence ID" value="ACF13522.1"/>
    <property type="molecule type" value="Genomic_DNA"/>
</dbReference>
<evidence type="ECO:0000256" key="2">
    <source>
        <dbReference type="SAM" id="Phobius"/>
    </source>
</evidence>
<proteinExistence type="predicted"/>
<name>B3QXZ4_CHLT3</name>
<sequence length="296" mass="32704">MSDEQAENLGCLALIILFIAGLVGGKFLLEFIMVPDGADITIAIALYVLLWLELYAEGTKKRVIRFIATWAVMLFIAAVIGMSAKAMSTLYVLACLFYMIRKLFATTTPEPVITLEPNNQAEEALVRLKESQTGSAPFVPISLNVNEKESVDQQPRLEAPQPEPSNDEEKSTVPPNGIPSLTESSRLEQVRTERLDDVPSDENEPQHRPIANAPENKPPLQNMDISIRLLHAAMAYKGRITAAEAAAGLYIPYEEAQQELEELASQGACQVTVGERGILVYYFPEFEDDDHKKGVL</sequence>
<gene>
    <name evidence="3" type="ordered locus">Ctha_1058</name>
</gene>
<feature type="transmembrane region" description="Helical" evidence="2">
    <location>
        <begin position="40"/>
        <end position="56"/>
    </location>
</feature>
<dbReference type="HOGENOM" id="CLU_939080_0_0_10"/>
<dbReference type="Proteomes" id="UP000001208">
    <property type="component" value="Chromosome"/>
</dbReference>
<keyword evidence="2" id="KW-1133">Transmembrane helix</keyword>